<feature type="transmembrane region" description="Helical" evidence="1">
    <location>
        <begin position="12"/>
        <end position="30"/>
    </location>
</feature>
<proteinExistence type="predicted"/>
<dbReference type="Proteomes" id="UP000039437">
    <property type="component" value="Unassembled WGS sequence"/>
</dbReference>
<evidence type="ECO:0000313" key="2">
    <source>
        <dbReference type="EMBL" id="CRI17710.1"/>
    </source>
</evidence>
<dbReference type="EMBL" id="CVOQ01000035">
    <property type="protein sequence ID" value="CRI17710.1"/>
    <property type="molecule type" value="Genomic_DNA"/>
</dbReference>
<evidence type="ECO:0000256" key="1">
    <source>
        <dbReference type="SAM" id="Phobius"/>
    </source>
</evidence>
<reference evidence="2 3" key="1">
    <citation type="submission" date="2015-04" db="EMBL/GenBank/DDBJ databases">
        <authorList>
            <person name="Syromyatnikov M.Y."/>
            <person name="Popov V.N."/>
        </authorList>
    </citation>
    <scope>NUCLEOTIDE SEQUENCE [LARGE SCALE GENOMIC DNA]</scope>
    <source>
        <strain evidence="2 3">AH1</strain>
    </source>
</reference>
<sequence length="94" mass="11390">MTFYIMLDGYQIYVHIVYISVHHLVLVVRTSGKISYFHLNSVPLQLLYVYHKNYFIILPLLFYKYYPKNTIQEMINFTLELYLITLFMKVLSQL</sequence>
<dbReference type="AlphaFoldDB" id="A0A0U1MSB9"/>
<name>A0A0U1MSB9_STAAU</name>
<protein>
    <submittedName>
        <fullName evidence="2">Uncharacterized protein</fullName>
    </submittedName>
</protein>
<keyword evidence="1" id="KW-1133">Transmembrane helix</keyword>
<keyword evidence="1" id="KW-0472">Membrane</keyword>
<keyword evidence="1" id="KW-0812">Transmembrane</keyword>
<gene>
    <name evidence="2" type="ORF">BN1321_400002</name>
</gene>
<organism evidence="2 3">
    <name type="scientific">Staphylococcus aureus</name>
    <dbReference type="NCBI Taxonomy" id="1280"/>
    <lineage>
        <taxon>Bacteria</taxon>
        <taxon>Bacillati</taxon>
        <taxon>Bacillota</taxon>
        <taxon>Bacilli</taxon>
        <taxon>Bacillales</taxon>
        <taxon>Staphylococcaceae</taxon>
        <taxon>Staphylococcus</taxon>
    </lineage>
</organism>
<feature type="transmembrane region" description="Helical" evidence="1">
    <location>
        <begin position="42"/>
        <end position="62"/>
    </location>
</feature>
<evidence type="ECO:0000313" key="3">
    <source>
        <dbReference type="Proteomes" id="UP000039437"/>
    </source>
</evidence>
<accession>A0A0U1MSB9</accession>